<reference evidence="1" key="1">
    <citation type="submission" date="2018-05" db="EMBL/GenBank/DDBJ databases">
        <authorList>
            <person name="Lanie J.A."/>
            <person name="Ng W.-L."/>
            <person name="Kazmierczak K.M."/>
            <person name="Andrzejewski T.M."/>
            <person name="Davidsen T.M."/>
            <person name="Wayne K.J."/>
            <person name="Tettelin H."/>
            <person name="Glass J.I."/>
            <person name="Rusch D."/>
            <person name="Podicherti R."/>
            <person name="Tsui H.-C.T."/>
            <person name="Winkler M.E."/>
        </authorList>
    </citation>
    <scope>NUCLEOTIDE SEQUENCE</scope>
</reference>
<sequence>MHRSLALGVLTVFVTALPTIASAQSVLLRVIRTESSEPLFGALAYLLDEEGQTIRTSLTDERGRALFVGVDEATYRARAEMIGMATVESSLFVVGGDTTILQELRMESSAISLEGIEVSAEANRCTSRPSGEGVAVARIWNEARKALSAAAYTDLSGNYRYVTVRYERDLHPTTKAVLREEEAQREGYMRAPFESLPAENLIANGFVQEEGGDLVYYAPDAAVLLSDAFLDTHCFRLDRIDEDAGLVGLGF</sequence>
<dbReference type="SUPFAM" id="SSF49452">
    <property type="entry name" value="Starch-binding domain-like"/>
    <property type="match status" value="1"/>
</dbReference>
<dbReference type="InterPro" id="IPR013784">
    <property type="entry name" value="Carb-bd-like_fold"/>
</dbReference>
<name>A0A382WDQ4_9ZZZZ</name>
<organism evidence="1">
    <name type="scientific">marine metagenome</name>
    <dbReference type="NCBI Taxonomy" id="408172"/>
    <lineage>
        <taxon>unclassified sequences</taxon>
        <taxon>metagenomes</taxon>
        <taxon>ecological metagenomes</taxon>
    </lineage>
</organism>
<feature type="non-terminal residue" evidence="1">
    <location>
        <position position="251"/>
    </location>
</feature>
<dbReference type="AlphaFoldDB" id="A0A382WDQ4"/>
<accession>A0A382WDQ4</accession>
<gene>
    <name evidence="1" type="ORF">METZ01_LOCUS409339</name>
</gene>
<dbReference type="GO" id="GO:0030246">
    <property type="term" value="F:carbohydrate binding"/>
    <property type="evidence" value="ECO:0007669"/>
    <property type="project" value="InterPro"/>
</dbReference>
<evidence type="ECO:0000313" key="1">
    <source>
        <dbReference type="EMBL" id="SVD56485.1"/>
    </source>
</evidence>
<proteinExistence type="predicted"/>
<evidence type="ECO:0008006" key="2">
    <source>
        <dbReference type="Google" id="ProtNLM"/>
    </source>
</evidence>
<dbReference type="EMBL" id="UINC01158768">
    <property type="protein sequence ID" value="SVD56485.1"/>
    <property type="molecule type" value="Genomic_DNA"/>
</dbReference>
<protein>
    <recommendedName>
        <fullName evidence="2">Carboxypeptidase regulatory-like domain-containing protein</fullName>
    </recommendedName>
</protein>